<name>A0A1M4X5W9_9ACTN</name>
<evidence type="ECO:0000256" key="3">
    <source>
        <dbReference type="ARBA" id="ARBA00023002"/>
    </source>
</evidence>
<dbReference type="NCBIfam" id="TIGR03621">
    <property type="entry name" value="F420_MSMEG_2516"/>
    <property type="match status" value="1"/>
</dbReference>
<dbReference type="InterPro" id="IPR036661">
    <property type="entry name" value="Luciferase-like_sf"/>
</dbReference>
<dbReference type="SUPFAM" id="SSF51679">
    <property type="entry name" value="Bacterial luciferase-like"/>
    <property type="match status" value="1"/>
</dbReference>
<evidence type="ECO:0000313" key="6">
    <source>
        <dbReference type="EMBL" id="SHE88845.1"/>
    </source>
</evidence>
<dbReference type="GO" id="GO:0046306">
    <property type="term" value="P:alkanesulfonate catabolic process"/>
    <property type="evidence" value="ECO:0007669"/>
    <property type="project" value="TreeGrafter"/>
</dbReference>
<evidence type="ECO:0000256" key="4">
    <source>
        <dbReference type="ARBA" id="ARBA00023033"/>
    </source>
</evidence>
<proteinExistence type="predicted"/>
<keyword evidence="2" id="KW-0288">FMN</keyword>
<evidence type="ECO:0000256" key="2">
    <source>
        <dbReference type="ARBA" id="ARBA00022643"/>
    </source>
</evidence>
<dbReference type="InterPro" id="IPR011251">
    <property type="entry name" value="Luciferase-like_dom"/>
</dbReference>
<accession>A0A1M4X5W9</accession>
<dbReference type="OrthoDB" id="4288123at2"/>
<keyword evidence="4" id="KW-0503">Monooxygenase</keyword>
<dbReference type="Gene3D" id="3.20.20.30">
    <property type="entry name" value="Luciferase-like domain"/>
    <property type="match status" value="1"/>
</dbReference>
<evidence type="ECO:0000256" key="1">
    <source>
        <dbReference type="ARBA" id="ARBA00022630"/>
    </source>
</evidence>
<reference evidence="7" key="1">
    <citation type="submission" date="2016-11" db="EMBL/GenBank/DDBJ databases">
        <authorList>
            <person name="Varghese N."/>
            <person name="Submissions S."/>
        </authorList>
    </citation>
    <scope>NUCLEOTIDE SEQUENCE [LARGE SCALE GENOMIC DNA]</scope>
    <source>
        <strain evidence="7">DSM 19514</strain>
    </source>
</reference>
<dbReference type="GO" id="GO:0008726">
    <property type="term" value="F:alkanesulfonate monooxygenase activity"/>
    <property type="evidence" value="ECO:0007669"/>
    <property type="project" value="TreeGrafter"/>
</dbReference>
<feature type="domain" description="Luciferase-like" evidence="5">
    <location>
        <begin position="36"/>
        <end position="282"/>
    </location>
</feature>
<keyword evidence="7" id="KW-1185">Reference proteome</keyword>
<dbReference type="PANTHER" id="PTHR42847:SF4">
    <property type="entry name" value="ALKANESULFONATE MONOOXYGENASE-RELATED"/>
    <property type="match status" value="1"/>
</dbReference>
<evidence type="ECO:0000313" key="7">
    <source>
        <dbReference type="Proteomes" id="UP000184295"/>
    </source>
</evidence>
<dbReference type="InterPro" id="IPR050172">
    <property type="entry name" value="SsuD_RutA_monooxygenase"/>
</dbReference>
<organism evidence="6 7">
    <name type="scientific">Ferrithrix thermotolerans DSM 19514</name>
    <dbReference type="NCBI Taxonomy" id="1121881"/>
    <lineage>
        <taxon>Bacteria</taxon>
        <taxon>Bacillati</taxon>
        <taxon>Actinomycetota</taxon>
        <taxon>Acidimicrobiia</taxon>
        <taxon>Acidimicrobiales</taxon>
        <taxon>Acidimicrobiaceae</taxon>
        <taxon>Ferrithrix</taxon>
    </lineage>
</organism>
<protein>
    <submittedName>
        <fullName evidence="6">Probable F420-dependent oxidoreductase, MSMEG_2516 family</fullName>
    </submittedName>
</protein>
<dbReference type="Pfam" id="PF00296">
    <property type="entry name" value="Bac_luciferase"/>
    <property type="match status" value="1"/>
</dbReference>
<evidence type="ECO:0000259" key="5">
    <source>
        <dbReference type="Pfam" id="PF00296"/>
    </source>
</evidence>
<keyword evidence="3" id="KW-0560">Oxidoreductase</keyword>
<dbReference type="PANTHER" id="PTHR42847">
    <property type="entry name" value="ALKANESULFONATE MONOOXYGENASE"/>
    <property type="match status" value="1"/>
</dbReference>
<dbReference type="InterPro" id="IPR019923">
    <property type="entry name" value="Lucif-like_OxRdtase_MSMEG_2516"/>
</dbReference>
<dbReference type="EMBL" id="FQUL01000034">
    <property type="protein sequence ID" value="SHE88845.1"/>
    <property type="molecule type" value="Genomic_DNA"/>
</dbReference>
<dbReference type="AlphaFoldDB" id="A0A1M4X5W9"/>
<sequence length="343" mass="37774">MGYIAFSLLIPCYRHPLAIVISRVLKCTASSTILPMHPFRFGVQLKSSGSIEHILSVVSRVESLGYDVITVPDHIDQSMSPFVLLGYLASKTGLTLGTMVLSNDFRSPVIVAREAAALATISQGRFELGVGAGWQGADYLQMGLSMESPSVRVSRLEEALSIIKDAFSKEEVSFDGKFYQLDRFALHPRLSDEVVPKLVVGGGGKRVLSIAAKFGDVVSINPSLRHGEYAKETLQEMSEESYLRKCEWVQSKLGALGRSVELHCRSAFVYVGDDHYEVVSQMAGSFGLDPLEAYKMPPLLIGSVDDVVQQLLYRRQRFGFSYWSVHEGDVESFAPVVNALKGR</sequence>
<gene>
    <name evidence="6" type="ORF">SAMN02745225_01901</name>
</gene>
<dbReference type="STRING" id="1121881.SAMN02745225_01901"/>
<dbReference type="Proteomes" id="UP000184295">
    <property type="component" value="Unassembled WGS sequence"/>
</dbReference>
<keyword evidence="1" id="KW-0285">Flavoprotein</keyword>